<keyword evidence="4" id="KW-1185">Reference proteome</keyword>
<reference evidence="3" key="1">
    <citation type="submission" date="2020-09" db="EMBL/GenBank/DDBJ databases">
        <title>A novel bacterium of genus Paenibacillus, isolated from South China Sea.</title>
        <authorList>
            <person name="Huang H."/>
            <person name="Mo K."/>
            <person name="Hu Y."/>
        </authorList>
    </citation>
    <scope>NUCLEOTIDE SEQUENCE</scope>
    <source>
        <strain evidence="3">IB182493</strain>
    </source>
</reference>
<name>A0A927H4Q9_9BACL</name>
<evidence type="ECO:0000313" key="4">
    <source>
        <dbReference type="Proteomes" id="UP000632125"/>
    </source>
</evidence>
<evidence type="ECO:0000313" key="3">
    <source>
        <dbReference type="EMBL" id="MBD2867647.1"/>
    </source>
</evidence>
<dbReference type="Proteomes" id="UP000632125">
    <property type="component" value="Unassembled WGS sequence"/>
</dbReference>
<dbReference type="InterPro" id="IPR012341">
    <property type="entry name" value="6hp_glycosidase-like_sf"/>
</dbReference>
<comment type="similarity">
    <text evidence="2">Belongs to the glycosyl hydrolase 88 family.</text>
</comment>
<dbReference type="AlphaFoldDB" id="A0A927H4Q9"/>
<dbReference type="InterPro" id="IPR052369">
    <property type="entry name" value="UG_Glycosaminoglycan_Hydrolase"/>
</dbReference>
<protein>
    <submittedName>
        <fullName evidence="3">Glycoside hydrolase family 88 protein</fullName>
    </submittedName>
</protein>
<dbReference type="GO" id="GO:0000272">
    <property type="term" value="P:polysaccharide catabolic process"/>
    <property type="evidence" value="ECO:0007669"/>
    <property type="project" value="TreeGrafter"/>
</dbReference>
<comment type="caution">
    <text evidence="3">The sequence shown here is derived from an EMBL/GenBank/DDBJ whole genome shotgun (WGS) entry which is preliminary data.</text>
</comment>
<dbReference type="GO" id="GO:0052757">
    <property type="term" value="F:chondroitin hydrolase activity"/>
    <property type="evidence" value="ECO:0007669"/>
    <property type="project" value="TreeGrafter"/>
</dbReference>
<proteinExistence type="inferred from homology"/>
<dbReference type="SUPFAM" id="SSF48208">
    <property type="entry name" value="Six-hairpin glycosidases"/>
    <property type="match status" value="1"/>
</dbReference>
<evidence type="ECO:0000256" key="2">
    <source>
        <dbReference type="ARBA" id="ARBA00038358"/>
    </source>
</evidence>
<sequence length="386" mass="43578">MIGLNANDKEWLSGVIGKITAKMDWVSEKSRNKIPYTTVEGTHDDRGADNPTGTDTDGINWWTNGFWGGMMWLMHHETGNEKYKDIAQISEGLLDRCFEQFYGLHHDVGFMWLPTSVANYKVTKNAESRKRALHAANLLAGRFNLAGGFIRAWNDLEKSDTRGWAIIDCMLNIPLLYWASEETGDPRFKQIAMKHADTAMTAFVRPDGSVNHIVEFDPFGGGVVKTYGGQGYEEGSSWTRGQAWGLYGFMMSYIHTGKPEYLDTAKRIAHYFMANIPESGIIPVDFRQPKEPRREDDTAAAIAACGLIEIAKAVGPFEKDAYIDAALKLLKTLGESRIDWTRDSDCMLRYGSGAYYAKAHHHPIIYGDYYFMEAVFKLKGDDLYLW</sequence>
<dbReference type="Gene3D" id="1.50.10.10">
    <property type="match status" value="1"/>
</dbReference>
<dbReference type="RefSeq" id="WP_190858366.1">
    <property type="nucleotide sequence ID" value="NZ_JACXIY010000003.1"/>
</dbReference>
<dbReference type="PANTHER" id="PTHR36845:SF1">
    <property type="entry name" value="HYDROLASE, PUTATIVE (AFU_ORTHOLOGUE AFUA_7G05090)-RELATED"/>
    <property type="match status" value="1"/>
</dbReference>
<dbReference type="InterPro" id="IPR008928">
    <property type="entry name" value="6-hairpin_glycosidase_sf"/>
</dbReference>
<dbReference type="EMBL" id="JACXIY010000003">
    <property type="protein sequence ID" value="MBD2867647.1"/>
    <property type="molecule type" value="Genomic_DNA"/>
</dbReference>
<dbReference type="PANTHER" id="PTHR36845">
    <property type="entry name" value="HYDROLASE, PUTATIVE (AFU_ORTHOLOGUE AFUA_7G05090)-RELATED"/>
    <property type="match status" value="1"/>
</dbReference>
<accession>A0A927H4Q9</accession>
<gene>
    <name evidence="3" type="ORF">IDH41_03590</name>
</gene>
<organism evidence="3 4">
    <name type="scientific">Paenibacillus arenilitoris</name>
    <dbReference type="NCBI Taxonomy" id="2772299"/>
    <lineage>
        <taxon>Bacteria</taxon>
        <taxon>Bacillati</taxon>
        <taxon>Bacillota</taxon>
        <taxon>Bacilli</taxon>
        <taxon>Bacillales</taxon>
        <taxon>Paenibacillaceae</taxon>
        <taxon>Paenibacillus</taxon>
    </lineage>
</organism>
<evidence type="ECO:0000256" key="1">
    <source>
        <dbReference type="ARBA" id="ARBA00022801"/>
    </source>
</evidence>
<keyword evidence="1 3" id="KW-0378">Hydrolase</keyword>